<sequence length="158" mass="17605">MFEHPGNPLCPVASLEKYLSNSPENALAFYLHPRRGECIWDSILYTSESMGVKYLAALLPKICRAAGTTTYTHHSIRTTTVQKLANAGLEAREIMSVSGHRCVGSLHSYWRPSLTDRKRWSNILAENKENTSAPSTPKRLKQGSRSSSTDSSSKGMYR</sequence>
<dbReference type="InterPro" id="IPR052787">
    <property type="entry name" value="MAVS"/>
</dbReference>
<feature type="region of interest" description="Disordered" evidence="2">
    <location>
        <begin position="125"/>
        <end position="158"/>
    </location>
</feature>
<keyword evidence="1" id="KW-0233">DNA recombination</keyword>
<evidence type="ECO:0008006" key="5">
    <source>
        <dbReference type="Google" id="ProtNLM"/>
    </source>
</evidence>
<dbReference type="PANTHER" id="PTHR21446:SF12">
    <property type="entry name" value="POTASSIUM CHANNEL TETRAMERIZATION DOMAIN CONTAINING 1"/>
    <property type="match status" value="1"/>
</dbReference>
<proteinExistence type="predicted"/>
<dbReference type="GO" id="GO:0003677">
    <property type="term" value="F:DNA binding"/>
    <property type="evidence" value="ECO:0007669"/>
    <property type="project" value="InterPro"/>
</dbReference>
<dbReference type="InterPro" id="IPR011010">
    <property type="entry name" value="DNA_brk_join_enz"/>
</dbReference>
<feature type="compositionally biased region" description="Low complexity" evidence="2">
    <location>
        <begin position="144"/>
        <end position="158"/>
    </location>
</feature>
<accession>A0AAN8LPD4</accession>
<protein>
    <recommendedName>
        <fullName evidence="5">Tyr recombinase domain-containing protein</fullName>
    </recommendedName>
</protein>
<dbReference type="AlphaFoldDB" id="A0AAN8LPD4"/>
<comment type="caution">
    <text evidence="3">The sequence shown here is derived from an EMBL/GenBank/DDBJ whole genome shotgun (WGS) entry which is preliminary data.</text>
</comment>
<organism evidence="3 4">
    <name type="scientific">Coregonus suidteri</name>
    <dbReference type="NCBI Taxonomy" id="861788"/>
    <lineage>
        <taxon>Eukaryota</taxon>
        <taxon>Metazoa</taxon>
        <taxon>Chordata</taxon>
        <taxon>Craniata</taxon>
        <taxon>Vertebrata</taxon>
        <taxon>Euteleostomi</taxon>
        <taxon>Actinopterygii</taxon>
        <taxon>Neopterygii</taxon>
        <taxon>Teleostei</taxon>
        <taxon>Protacanthopterygii</taxon>
        <taxon>Salmoniformes</taxon>
        <taxon>Salmonidae</taxon>
        <taxon>Coregoninae</taxon>
        <taxon>Coregonus</taxon>
    </lineage>
</organism>
<dbReference type="Proteomes" id="UP001356427">
    <property type="component" value="Unassembled WGS sequence"/>
</dbReference>
<evidence type="ECO:0000313" key="3">
    <source>
        <dbReference type="EMBL" id="KAK6307526.1"/>
    </source>
</evidence>
<dbReference type="EMBL" id="JAGTTL010000020">
    <property type="protein sequence ID" value="KAK6307526.1"/>
    <property type="molecule type" value="Genomic_DNA"/>
</dbReference>
<evidence type="ECO:0000256" key="1">
    <source>
        <dbReference type="ARBA" id="ARBA00023172"/>
    </source>
</evidence>
<evidence type="ECO:0000313" key="4">
    <source>
        <dbReference type="Proteomes" id="UP001356427"/>
    </source>
</evidence>
<gene>
    <name evidence="3" type="ORF">J4Q44_G00226740</name>
</gene>
<name>A0AAN8LPD4_9TELE</name>
<dbReference type="PANTHER" id="PTHR21446">
    <property type="entry name" value="DUF3504 DOMAIN-CONTAINING PROTEIN"/>
    <property type="match status" value="1"/>
</dbReference>
<keyword evidence="4" id="KW-1185">Reference proteome</keyword>
<dbReference type="Gene3D" id="1.10.443.10">
    <property type="entry name" value="Intergrase catalytic core"/>
    <property type="match status" value="1"/>
</dbReference>
<evidence type="ECO:0000256" key="2">
    <source>
        <dbReference type="SAM" id="MobiDB-lite"/>
    </source>
</evidence>
<dbReference type="SUPFAM" id="SSF56349">
    <property type="entry name" value="DNA breaking-rejoining enzymes"/>
    <property type="match status" value="1"/>
</dbReference>
<reference evidence="3 4" key="1">
    <citation type="submission" date="2021-04" db="EMBL/GenBank/DDBJ databases">
        <authorList>
            <person name="De Guttry C."/>
            <person name="Zahm M."/>
            <person name="Klopp C."/>
            <person name="Cabau C."/>
            <person name="Louis A."/>
            <person name="Berthelot C."/>
            <person name="Parey E."/>
            <person name="Roest Crollius H."/>
            <person name="Montfort J."/>
            <person name="Robinson-Rechavi M."/>
            <person name="Bucao C."/>
            <person name="Bouchez O."/>
            <person name="Gislard M."/>
            <person name="Lluch J."/>
            <person name="Milhes M."/>
            <person name="Lampietro C."/>
            <person name="Lopez Roques C."/>
            <person name="Donnadieu C."/>
            <person name="Braasch I."/>
            <person name="Desvignes T."/>
            <person name="Postlethwait J."/>
            <person name="Bobe J."/>
            <person name="Wedekind C."/>
            <person name="Guiguen Y."/>
        </authorList>
    </citation>
    <scope>NUCLEOTIDE SEQUENCE [LARGE SCALE GENOMIC DNA]</scope>
    <source>
        <strain evidence="3">Cs_M1</strain>
        <tissue evidence="3">Blood</tissue>
    </source>
</reference>
<dbReference type="InterPro" id="IPR013762">
    <property type="entry name" value="Integrase-like_cat_sf"/>
</dbReference>
<dbReference type="GO" id="GO:0015074">
    <property type="term" value="P:DNA integration"/>
    <property type="evidence" value="ECO:0007669"/>
    <property type="project" value="InterPro"/>
</dbReference>
<dbReference type="GO" id="GO:0006310">
    <property type="term" value="P:DNA recombination"/>
    <property type="evidence" value="ECO:0007669"/>
    <property type="project" value="UniProtKB-KW"/>
</dbReference>